<dbReference type="CDD" id="cd14275">
    <property type="entry name" value="UBA_EF-Ts"/>
    <property type="match status" value="1"/>
</dbReference>
<accession>A0A3B1DHV7</accession>
<sequence>MTVTADMVKRLREQTGVGMMDCKKALTESNGDFDKAIDVLRKKGLAAAEKRAGRKASEGLILSYIHMDKLGVLVEVNCETDFVARTDDFRRVVKDVAMHIAAANPRYLSREDIPQDIIEREKSIYREQTKDRPGHVVEKIVEGKLEKFY</sequence>
<dbReference type="Gene3D" id="1.10.8.10">
    <property type="entry name" value="DNA helicase RuvA subunit, C-terminal domain"/>
    <property type="match status" value="1"/>
</dbReference>
<evidence type="ECO:0000256" key="1">
    <source>
        <dbReference type="ARBA" id="ARBA00005532"/>
    </source>
</evidence>
<organism evidence="5">
    <name type="scientific">hydrothermal vent metagenome</name>
    <dbReference type="NCBI Taxonomy" id="652676"/>
    <lineage>
        <taxon>unclassified sequences</taxon>
        <taxon>metagenomes</taxon>
        <taxon>ecological metagenomes</taxon>
    </lineage>
</organism>
<evidence type="ECO:0000256" key="3">
    <source>
        <dbReference type="ARBA" id="ARBA00022917"/>
    </source>
</evidence>
<proteinExistence type="inferred from homology"/>
<dbReference type="NCBIfam" id="TIGR00116">
    <property type="entry name" value="tsf"/>
    <property type="match status" value="1"/>
</dbReference>
<dbReference type="SUPFAM" id="SSF46934">
    <property type="entry name" value="UBA-like"/>
    <property type="match status" value="1"/>
</dbReference>
<protein>
    <submittedName>
        <fullName evidence="5">Translation elongation factor Ts</fullName>
    </submittedName>
</protein>
<dbReference type="SUPFAM" id="SSF54713">
    <property type="entry name" value="Elongation factor Ts (EF-Ts), dimerisation domain"/>
    <property type="match status" value="1"/>
</dbReference>
<evidence type="ECO:0000259" key="4">
    <source>
        <dbReference type="Pfam" id="PF00889"/>
    </source>
</evidence>
<dbReference type="FunFam" id="1.10.8.10:FF:000001">
    <property type="entry name" value="Elongation factor Ts"/>
    <property type="match status" value="1"/>
</dbReference>
<evidence type="ECO:0000313" key="5">
    <source>
        <dbReference type="EMBL" id="VAX34500.1"/>
    </source>
</evidence>
<dbReference type="PROSITE" id="PS01126">
    <property type="entry name" value="EF_TS_1"/>
    <property type="match status" value="1"/>
</dbReference>
<name>A0A3B1DHV7_9ZZZZ</name>
<dbReference type="PROSITE" id="PS01127">
    <property type="entry name" value="EF_TS_2"/>
    <property type="match status" value="1"/>
</dbReference>
<dbReference type="InterPro" id="IPR036402">
    <property type="entry name" value="EF-Ts_dimer_sf"/>
</dbReference>
<keyword evidence="3" id="KW-0648">Protein biosynthesis</keyword>
<gene>
    <name evidence="5" type="ORF">MNBD_NITROSPIRAE03-431</name>
</gene>
<reference evidence="5" key="1">
    <citation type="submission" date="2018-06" db="EMBL/GenBank/DDBJ databases">
        <authorList>
            <person name="Zhirakovskaya E."/>
        </authorList>
    </citation>
    <scope>NUCLEOTIDE SEQUENCE</scope>
</reference>
<dbReference type="InterPro" id="IPR001816">
    <property type="entry name" value="Transl_elong_EFTs/EF1B"/>
</dbReference>
<dbReference type="InterPro" id="IPR018101">
    <property type="entry name" value="Transl_elong_Ts_CS"/>
</dbReference>
<dbReference type="Gene3D" id="1.10.286.20">
    <property type="match status" value="1"/>
</dbReference>
<dbReference type="Pfam" id="PF00889">
    <property type="entry name" value="EF_TS"/>
    <property type="match status" value="1"/>
</dbReference>
<dbReference type="EMBL" id="UOGI01000336">
    <property type="protein sequence ID" value="VAX34500.1"/>
    <property type="molecule type" value="Genomic_DNA"/>
</dbReference>
<dbReference type="Gene3D" id="3.30.479.20">
    <property type="entry name" value="Elongation factor Ts, dimerisation domain"/>
    <property type="match status" value="1"/>
</dbReference>
<dbReference type="InterPro" id="IPR014039">
    <property type="entry name" value="Transl_elong_EFTs/EF1B_dimer"/>
</dbReference>
<feature type="non-terminal residue" evidence="5">
    <location>
        <position position="149"/>
    </location>
</feature>
<comment type="similarity">
    <text evidence="1">Belongs to the EF-Ts family.</text>
</comment>
<keyword evidence="2 5" id="KW-0251">Elongation factor</keyword>
<dbReference type="AlphaFoldDB" id="A0A3B1DHV7"/>
<dbReference type="InterPro" id="IPR009060">
    <property type="entry name" value="UBA-like_sf"/>
</dbReference>
<evidence type="ECO:0000256" key="2">
    <source>
        <dbReference type="ARBA" id="ARBA00022768"/>
    </source>
</evidence>
<feature type="domain" description="Translation elongation factor EFTs/EF1B dimerisation" evidence="4">
    <location>
        <begin position="56"/>
        <end position="149"/>
    </location>
</feature>
<dbReference type="HAMAP" id="MF_00050">
    <property type="entry name" value="EF_Ts"/>
    <property type="match status" value="1"/>
</dbReference>
<dbReference type="PANTHER" id="PTHR11741">
    <property type="entry name" value="ELONGATION FACTOR TS"/>
    <property type="match status" value="1"/>
</dbReference>
<dbReference type="GO" id="GO:0003746">
    <property type="term" value="F:translation elongation factor activity"/>
    <property type="evidence" value="ECO:0007669"/>
    <property type="project" value="UniProtKB-KW"/>
</dbReference>
<dbReference type="PANTHER" id="PTHR11741:SF0">
    <property type="entry name" value="ELONGATION FACTOR TS, MITOCHONDRIAL"/>
    <property type="match status" value="1"/>
</dbReference>